<evidence type="ECO:0000313" key="1">
    <source>
        <dbReference type="EMBL" id="CAF2770955.1"/>
    </source>
</evidence>
<reference evidence="1" key="1">
    <citation type="submission" date="2021-02" db="EMBL/GenBank/DDBJ databases">
        <authorList>
            <person name="Bekaert M."/>
        </authorList>
    </citation>
    <scope>NUCLEOTIDE SEQUENCE</scope>
    <source>
        <strain evidence="1">IoA-00</strain>
    </source>
</reference>
<name>A0A7R8CCY7_LEPSM</name>
<keyword evidence="2" id="KW-1185">Reference proteome</keyword>
<dbReference type="AlphaFoldDB" id="A0A7R8CCY7"/>
<sequence>MIEHHDWNEDLSYNRRSSGIMWIYTKSMRSSNRRLQYVDSYGVKNGNCATQSVELNGAITGPTMHLLHPQPIPPFVTTNFLLHHTFSQLSSVAKSGLPDNVYPEK</sequence>
<dbReference type="Proteomes" id="UP000675881">
    <property type="component" value="Chromosome 1"/>
</dbReference>
<organism evidence="1 2">
    <name type="scientific">Lepeophtheirus salmonis</name>
    <name type="common">Salmon louse</name>
    <name type="synonym">Caligus salmonis</name>
    <dbReference type="NCBI Taxonomy" id="72036"/>
    <lineage>
        <taxon>Eukaryota</taxon>
        <taxon>Metazoa</taxon>
        <taxon>Ecdysozoa</taxon>
        <taxon>Arthropoda</taxon>
        <taxon>Crustacea</taxon>
        <taxon>Multicrustacea</taxon>
        <taxon>Hexanauplia</taxon>
        <taxon>Copepoda</taxon>
        <taxon>Siphonostomatoida</taxon>
        <taxon>Caligidae</taxon>
        <taxon>Lepeophtheirus</taxon>
    </lineage>
</organism>
<dbReference type="EMBL" id="HG994580">
    <property type="protein sequence ID" value="CAF2770955.1"/>
    <property type="molecule type" value="Genomic_DNA"/>
</dbReference>
<evidence type="ECO:0000313" key="2">
    <source>
        <dbReference type="Proteomes" id="UP000675881"/>
    </source>
</evidence>
<protein>
    <submittedName>
        <fullName evidence="1">(salmon louse) hypothetical protein</fullName>
    </submittedName>
</protein>
<gene>
    <name evidence="1" type="ORF">LSAA_1235</name>
</gene>
<proteinExistence type="predicted"/>
<accession>A0A7R8CCY7</accession>